<dbReference type="Gene3D" id="1.10.1660.10">
    <property type="match status" value="1"/>
</dbReference>
<accession>A0A4R6UWL8</accession>
<keyword evidence="1 3" id="KW-0238">DNA-binding</keyword>
<comment type="caution">
    <text evidence="3">The sequence shown here is derived from an EMBL/GenBank/DDBJ whole genome shotgun (WGS) entry which is preliminary data.</text>
</comment>
<dbReference type="SUPFAM" id="SSF46955">
    <property type="entry name" value="Putative DNA-binding domain"/>
    <property type="match status" value="1"/>
</dbReference>
<dbReference type="PROSITE" id="PS50937">
    <property type="entry name" value="HTH_MERR_2"/>
    <property type="match status" value="1"/>
</dbReference>
<evidence type="ECO:0000313" key="4">
    <source>
        <dbReference type="Proteomes" id="UP000295281"/>
    </source>
</evidence>
<evidence type="ECO:0000256" key="1">
    <source>
        <dbReference type="ARBA" id="ARBA00023125"/>
    </source>
</evidence>
<evidence type="ECO:0000313" key="3">
    <source>
        <dbReference type="EMBL" id="TDQ50293.1"/>
    </source>
</evidence>
<protein>
    <submittedName>
        <fullName evidence="3">DNA-binding transcriptional MerR regulator</fullName>
    </submittedName>
</protein>
<dbReference type="PRINTS" id="PR00040">
    <property type="entry name" value="HTHMERR"/>
</dbReference>
<sequence>MRVSELAERSGVAASTLRYYEDRGLLPAQRSQAGYRLYDQRALQRLAFITTAKKLGLDLAEIGELTAIWADRPCSQVKATLKPRLSHRLAEAERRSAELEGFRALLAGALRRLDELPDRDTPCDPGCASLDAGPPAPAEPLPHARGTVAAATEAPSCSLDAGDHRQRISRWRLLLRQGRRTPRPQGSSWSLPLSQAGPLAELAAAERRCCSFLRLRIDFTTQGVRLHARLDARRRPEPGSPAWQAARLLGALGDDRAGAAEEK</sequence>
<dbReference type="GO" id="GO:0003677">
    <property type="term" value="F:DNA binding"/>
    <property type="evidence" value="ECO:0007669"/>
    <property type="project" value="UniProtKB-KW"/>
</dbReference>
<dbReference type="InterPro" id="IPR009061">
    <property type="entry name" value="DNA-bd_dom_put_sf"/>
</dbReference>
<dbReference type="SMART" id="SM00422">
    <property type="entry name" value="HTH_MERR"/>
    <property type="match status" value="1"/>
</dbReference>
<keyword evidence="4" id="KW-1185">Reference proteome</keyword>
<dbReference type="EMBL" id="SNYN01000013">
    <property type="protein sequence ID" value="TDQ50293.1"/>
    <property type="molecule type" value="Genomic_DNA"/>
</dbReference>
<dbReference type="InterPro" id="IPR000551">
    <property type="entry name" value="MerR-type_HTH_dom"/>
</dbReference>
<dbReference type="PROSITE" id="PS00552">
    <property type="entry name" value="HTH_MERR_1"/>
    <property type="match status" value="1"/>
</dbReference>
<dbReference type="InterPro" id="IPR047057">
    <property type="entry name" value="MerR_fam"/>
</dbReference>
<dbReference type="AlphaFoldDB" id="A0A4R6UWL8"/>
<dbReference type="PANTHER" id="PTHR30204">
    <property type="entry name" value="REDOX-CYCLING DRUG-SENSING TRANSCRIPTIONAL ACTIVATOR SOXR"/>
    <property type="match status" value="1"/>
</dbReference>
<organism evidence="3 4">
    <name type="scientific">Actinorugispora endophytica</name>
    <dbReference type="NCBI Taxonomy" id="1605990"/>
    <lineage>
        <taxon>Bacteria</taxon>
        <taxon>Bacillati</taxon>
        <taxon>Actinomycetota</taxon>
        <taxon>Actinomycetes</taxon>
        <taxon>Streptosporangiales</taxon>
        <taxon>Nocardiopsidaceae</taxon>
        <taxon>Actinorugispora</taxon>
    </lineage>
</organism>
<dbReference type="GO" id="GO:0003700">
    <property type="term" value="F:DNA-binding transcription factor activity"/>
    <property type="evidence" value="ECO:0007669"/>
    <property type="project" value="InterPro"/>
</dbReference>
<evidence type="ECO:0000259" key="2">
    <source>
        <dbReference type="PROSITE" id="PS50937"/>
    </source>
</evidence>
<dbReference type="Proteomes" id="UP000295281">
    <property type="component" value="Unassembled WGS sequence"/>
</dbReference>
<name>A0A4R6UWL8_9ACTN</name>
<reference evidence="3 4" key="1">
    <citation type="submission" date="2019-03" db="EMBL/GenBank/DDBJ databases">
        <title>Genomic Encyclopedia of Type Strains, Phase IV (KMG-IV): sequencing the most valuable type-strain genomes for metagenomic binning, comparative biology and taxonomic classification.</title>
        <authorList>
            <person name="Goeker M."/>
        </authorList>
    </citation>
    <scope>NUCLEOTIDE SEQUENCE [LARGE SCALE GENOMIC DNA]</scope>
    <source>
        <strain evidence="3 4">DSM 46770</strain>
    </source>
</reference>
<gene>
    <name evidence="3" type="ORF">EV190_11362</name>
</gene>
<feature type="domain" description="HTH merR-type" evidence="2">
    <location>
        <begin position="1"/>
        <end position="68"/>
    </location>
</feature>
<dbReference type="Pfam" id="PF13411">
    <property type="entry name" value="MerR_1"/>
    <property type="match status" value="1"/>
</dbReference>
<dbReference type="PANTHER" id="PTHR30204:SF92">
    <property type="entry name" value="HTH-TYPE TRANSCRIPTIONAL REGULATOR ZNTR"/>
    <property type="match status" value="1"/>
</dbReference>
<proteinExistence type="predicted"/>